<gene>
    <name evidence="5" type="ORF">NP165_13555</name>
</gene>
<dbReference type="Proteomes" id="UP001058602">
    <property type="component" value="Chromosome 2"/>
</dbReference>
<keyword evidence="6" id="KW-1185">Reference proteome</keyword>
<evidence type="ECO:0000313" key="6">
    <source>
        <dbReference type="Proteomes" id="UP001058602"/>
    </source>
</evidence>
<feature type="transmembrane region" description="Helical" evidence="1">
    <location>
        <begin position="54"/>
        <end position="71"/>
    </location>
</feature>
<dbReference type="Pfam" id="PF13426">
    <property type="entry name" value="PAS_9"/>
    <property type="match status" value="1"/>
</dbReference>
<name>A0ABY5LKH0_9VIBR</name>
<dbReference type="InterPro" id="IPR043128">
    <property type="entry name" value="Rev_trsase/Diguanyl_cyclase"/>
</dbReference>
<dbReference type="CDD" id="cd01949">
    <property type="entry name" value="GGDEF"/>
    <property type="match status" value="1"/>
</dbReference>
<dbReference type="PROSITE" id="PS50887">
    <property type="entry name" value="GGDEF"/>
    <property type="match status" value="1"/>
</dbReference>
<dbReference type="GO" id="GO:0052621">
    <property type="term" value="F:diguanylate cyclase activity"/>
    <property type="evidence" value="ECO:0007669"/>
    <property type="project" value="UniProtKB-EC"/>
</dbReference>
<dbReference type="InterPro" id="IPR035965">
    <property type="entry name" value="PAS-like_dom_sf"/>
</dbReference>
<dbReference type="Gene3D" id="6.10.340.10">
    <property type="match status" value="1"/>
</dbReference>
<feature type="domain" description="HAMP" evidence="3">
    <location>
        <begin position="73"/>
        <end position="126"/>
    </location>
</feature>
<dbReference type="InterPro" id="IPR000014">
    <property type="entry name" value="PAS"/>
</dbReference>
<accession>A0ABY5LKH0</accession>
<dbReference type="CDD" id="cd06225">
    <property type="entry name" value="HAMP"/>
    <property type="match status" value="1"/>
</dbReference>
<dbReference type="PANTHER" id="PTHR44757">
    <property type="entry name" value="DIGUANYLATE CYCLASE DGCP"/>
    <property type="match status" value="1"/>
</dbReference>
<keyword evidence="5" id="KW-0548">Nucleotidyltransferase</keyword>
<dbReference type="EMBL" id="CP102097">
    <property type="protein sequence ID" value="UUM32593.1"/>
    <property type="molecule type" value="Genomic_DNA"/>
</dbReference>
<dbReference type="Pfam" id="PF00989">
    <property type="entry name" value="PAS"/>
    <property type="match status" value="1"/>
</dbReference>
<evidence type="ECO:0000313" key="5">
    <source>
        <dbReference type="EMBL" id="UUM32593.1"/>
    </source>
</evidence>
<feature type="transmembrane region" description="Helical" evidence="1">
    <location>
        <begin position="12"/>
        <end position="34"/>
    </location>
</feature>
<dbReference type="RefSeq" id="WP_257086261.1">
    <property type="nucleotide sequence ID" value="NZ_CP102097.1"/>
</dbReference>
<evidence type="ECO:0000259" key="2">
    <source>
        <dbReference type="PROSITE" id="PS50112"/>
    </source>
</evidence>
<dbReference type="InterPro" id="IPR013767">
    <property type="entry name" value="PAS_fold"/>
</dbReference>
<evidence type="ECO:0000259" key="4">
    <source>
        <dbReference type="PROSITE" id="PS50887"/>
    </source>
</evidence>
<dbReference type="SMART" id="SM00267">
    <property type="entry name" value="GGDEF"/>
    <property type="match status" value="1"/>
</dbReference>
<dbReference type="NCBIfam" id="TIGR00229">
    <property type="entry name" value="sensory_box"/>
    <property type="match status" value="1"/>
</dbReference>
<dbReference type="Gene3D" id="3.30.450.20">
    <property type="entry name" value="PAS domain"/>
    <property type="match status" value="2"/>
</dbReference>
<feature type="domain" description="PAS" evidence="2">
    <location>
        <begin position="138"/>
        <end position="173"/>
    </location>
</feature>
<evidence type="ECO:0000256" key="1">
    <source>
        <dbReference type="SAM" id="Phobius"/>
    </source>
</evidence>
<dbReference type="EC" id="2.7.7.65" evidence="5"/>
<dbReference type="PROSITE" id="PS50112">
    <property type="entry name" value="PAS"/>
    <property type="match status" value="2"/>
</dbReference>
<organism evidence="5 6">
    <name type="scientific">Vibrio japonicus</name>
    <dbReference type="NCBI Taxonomy" id="1824638"/>
    <lineage>
        <taxon>Bacteria</taxon>
        <taxon>Pseudomonadati</taxon>
        <taxon>Pseudomonadota</taxon>
        <taxon>Gammaproteobacteria</taxon>
        <taxon>Vibrionales</taxon>
        <taxon>Vibrionaceae</taxon>
        <taxon>Vibrio</taxon>
    </lineage>
</organism>
<dbReference type="NCBIfam" id="TIGR00254">
    <property type="entry name" value="GGDEF"/>
    <property type="match status" value="1"/>
</dbReference>
<dbReference type="SUPFAM" id="SSF55785">
    <property type="entry name" value="PYP-like sensor domain (PAS domain)"/>
    <property type="match status" value="2"/>
</dbReference>
<dbReference type="InterPro" id="IPR003660">
    <property type="entry name" value="HAMP_dom"/>
</dbReference>
<evidence type="ECO:0000259" key="3">
    <source>
        <dbReference type="PROSITE" id="PS50885"/>
    </source>
</evidence>
<dbReference type="PANTHER" id="PTHR44757:SF2">
    <property type="entry name" value="BIOFILM ARCHITECTURE MAINTENANCE PROTEIN MBAA"/>
    <property type="match status" value="1"/>
</dbReference>
<reference evidence="5" key="1">
    <citation type="submission" date="2022-07" db="EMBL/GenBank/DDBJ databases">
        <title>Complete genome of Vibrio japonicus strain JCM 31412T and phylogenomic assessment of the Nereis clade of the genus Vibrio.</title>
        <authorList>
            <person name="Shlafstein M.D."/>
            <person name="Emsley S.A."/>
            <person name="Ushijima B."/>
            <person name="Videau P."/>
            <person name="Saw J.H."/>
        </authorList>
    </citation>
    <scope>NUCLEOTIDE SEQUENCE</scope>
    <source>
        <strain evidence="5">JCM 31412</strain>
    </source>
</reference>
<dbReference type="SUPFAM" id="SSF55073">
    <property type="entry name" value="Nucleotide cyclase"/>
    <property type="match status" value="1"/>
</dbReference>
<dbReference type="InterPro" id="IPR052155">
    <property type="entry name" value="Biofilm_reg_signaling"/>
</dbReference>
<sequence length="545" mass="61959">MKLLKNLSLKSKLILPIVVVSVGMFVLAQGYALFAAPFNASFQVNYHTALYNSLLFLVLLIVAVSVLYIMIDKIILEPLHRLSLGMQSFNNQKQYDLNVSSTSNDEIGALAGVVNEMRVRQMKREKQVIYKLDKLEEDKSFISEVVEAVNDALIVVDRSGTILHFNTATHDVFYCFSDGFEGVNLAEIIQCNEDNATFMRDALESGMTFTDKQVWIRNALGQQQLLKVSFTTLSRSERFLFTFQDVTDVEVALRRQRIAAGVFENSHDGLLVTDEDDVITMVNPSITRLLGYSQKALLGKKPEERLEWQHFRSLMPTIKESVMQYGQWQGEVWEKHLFGHKVPMFAKVSMIHRADDDKCDYVYILSDLSSVKEMERLEYLAHHDSLTGLANRAQLYSVLDRTLKDEREAKNGLALLYLDLDGFKLVNDTFGHDAGDEILKRVSERLLSQVRSQDLVARLAGDEFVILLKSTERESLPPLADRLIELIQQDIDYRGNHLKVGASIGVHYVDNRKVPMDDILKAADTAMYEAKNRGKCQFVLSEHES</sequence>
<keyword evidence="1" id="KW-0812">Transmembrane</keyword>
<dbReference type="InterPro" id="IPR000160">
    <property type="entry name" value="GGDEF_dom"/>
</dbReference>
<dbReference type="Pfam" id="PF00990">
    <property type="entry name" value="GGDEF"/>
    <property type="match status" value="1"/>
</dbReference>
<dbReference type="InterPro" id="IPR029787">
    <property type="entry name" value="Nucleotide_cyclase"/>
</dbReference>
<dbReference type="CDD" id="cd00130">
    <property type="entry name" value="PAS"/>
    <property type="match status" value="1"/>
</dbReference>
<protein>
    <submittedName>
        <fullName evidence="5">Diguanylate cyclase</fullName>
        <ecNumber evidence="5">2.7.7.65</ecNumber>
    </submittedName>
</protein>
<feature type="domain" description="PAS" evidence="2">
    <location>
        <begin position="255"/>
        <end position="300"/>
    </location>
</feature>
<proteinExistence type="predicted"/>
<keyword evidence="1" id="KW-0472">Membrane</keyword>
<keyword evidence="1" id="KW-1133">Transmembrane helix</keyword>
<keyword evidence="5" id="KW-0808">Transferase</keyword>
<dbReference type="PROSITE" id="PS50885">
    <property type="entry name" value="HAMP"/>
    <property type="match status" value="1"/>
</dbReference>
<dbReference type="Gene3D" id="3.30.70.270">
    <property type="match status" value="1"/>
</dbReference>
<dbReference type="SMART" id="SM00091">
    <property type="entry name" value="PAS"/>
    <property type="match status" value="2"/>
</dbReference>
<feature type="domain" description="GGDEF" evidence="4">
    <location>
        <begin position="411"/>
        <end position="543"/>
    </location>
</feature>